<accession>A0A367FXI3</accession>
<evidence type="ECO:0000313" key="4">
    <source>
        <dbReference type="Proteomes" id="UP000253208"/>
    </source>
</evidence>
<dbReference type="Gene3D" id="3.30.110.40">
    <property type="entry name" value="TusA-like domain"/>
    <property type="match status" value="1"/>
</dbReference>
<dbReference type="PANTHER" id="PTHR33279:SF6">
    <property type="entry name" value="SULFUR CARRIER PROTEIN YEDF-RELATED"/>
    <property type="match status" value="1"/>
</dbReference>
<gene>
    <name evidence="3" type="primary">yedF</name>
    <name evidence="3" type="ORF">C4886_13940</name>
</gene>
<dbReference type="InterPro" id="IPR036868">
    <property type="entry name" value="TusA-like_sf"/>
</dbReference>
<dbReference type="InterPro" id="IPR019870">
    <property type="entry name" value="Se_metab_YedF"/>
</dbReference>
<dbReference type="PANTHER" id="PTHR33279">
    <property type="entry name" value="SULFUR CARRIER PROTEIN YEDF-RELATED"/>
    <property type="match status" value="1"/>
</dbReference>
<dbReference type="AlphaFoldDB" id="A0A367FXI3"/>
<dbReference type="CDD" id="cd03421">
    <property type="entry name" value="SirA_like_N"/>
    <property type="match status" value="1"/>
</dbReference>
<dbReference type="SUPFAM" id="SSF64307">
    <property type="entry name" value="SirA-like"/>
    <property type="match status" value="1"/>
</dbReference>
<reference evidence="3 4" key="1">
    <citation type="submission" date="2018-02" db="EMBL/GenBank/DDBJ databases">
        <title>Complete genome sequencing of Faecalibacterium prausnitzii strains isolated from the human gut.</title>
        <authorList>
            <person name="Fitzgerald B.C."/>
            <person name="Shkoporov A.N."/>
            <person name="Ross P.R."/>
            <person name="Hill C."/>
        </authorList>
    </citation>
    <scope>NUCLEOTIDE SEQUENCE [LARGE SCALE GENOMIC DNA]</scope>
    <source>
        <strain evidence="3 4">APC942/31-1</strain>
    </source>
</reference>
<keyword evidence="3" id="KW-0808">Transferase</keyword>
<evidence type="ECO:0000313" key="3">
    <source>
        <dbReference type="EMBL" id="RCH42536.1"/>
    </source>
</evidence>
<comment type="similarity">
    <text evidence="1">Belongs to the sulfur carrier protein TusA family.</text>
</comment>
<protein>
    <submittedName>
        <fullName evidence="3">Sulfurtransferase-like selenium metabolism protein YedF</fullName>
    </submittedName>
</protein>
<organism evidence="3 4">
    <name type="scientific">Blautia obeum</name>
    <dbReference type="NCBI Taxonomy" id="40520"/>
    <lineage>
        <taxon>Bacteria</taxon>
        <taxon>Bacillati</taxon>
        <taxon>Bacillota</taxon>
        <taxon>Clostridia</taxon>
        <taxon>Lachnospirales</taxon>
        <taxon>Lachnospiraceae</taxon>
        <taxon>Blautia</taxon>
    </lineage>
</organism>
<feature type="domain" description="UPF0033" evidence="2">
    <location>
        <begin position="5"/>
        <end position="29"/>
    </location>
</feature>
<dbReference type="EMBL" id="PSQG01000021">
    <property type="protein sequence ID" value="RCH42536.1"/>
    <property type="molecule type" value="Genomic_DNA"/>
</dbReference>
<proteinExistence type="inferred from homology"/>
<dbReference type="Pfam" id="PF01206">
    <property type="entry name" value="TusA"/>
    <property type="match status" value="1"/>
</dbReference>
<name>A0A367FXI3_9FIRM</name>
<dbReference type="SUPFAM" id="SSF75169">
    <property type="entry name" value="DsrEFH-like"/>
    <property type="match status" value="1"/>
</dbReference>
<dbReference type="Proteomes" id="UP000253208">
    <property type="component" value="Unassembled WGS sequence"/>
</dbReference>
<evidence type="ECO:0000256" key="1">
    <source>
        <dbReference type="ARBA" id="ARBA00008984"/>
    </source>
</evidence>
<dbReference type="PROSITE" id="PS01148">
    <property type="entry name" value="UPF0033"/>
    <property type="match status" value="1"/>
</dbReference>
<sequence length="203" mass="21712">MKHTVDAMGKQCPIPVVMTKKILDKAEQGDEILILVDNETAVNNLSRLAGSTGCSFVSRKTEGGYEINMTVKSDSAARSQAEPEIVCTPAVPQGDYTVAITSDKMGDGDPELGGILIKGFVYALTQLETPPSVMLFYNGGARLTAQDSPCIEDLKTLQEQGTEILTCGTCVNFYGLKEPAVGTVTNMYTIAEKLTKAGKVIRP</sequence>
<dbReference type="InterPro" id="IPR027396">
    <property type="entry name" value="DsrEFH-like"/>
</dbReference>
<dbReference type="GO" id="GO:0016740">
    <property type="term" value="F:transferase activity"/>
    <property type="evidence" value="ECO:0007669"/>
    <property type="project" value="UniProtKB-KW"/>
</dbReference>
<evidence type="ECO:0000259" key="2">
    <source>
        <dbReference type="PROSITE" id="PS01148"/>
    </source>
</evidence>
<dbReference type="InterPro" id="IPR001455">
    <property type="entry name" value="TusA-like"/>
</dbReference>
<comment type="caution">
    <text evidence="3">The sequence shown here is derived from an EMBL/GenBank/DDBJ whole genome shotgun (WGS) entry which is preliminary data.</text>
</comment>
<dbReference type="NCBIfam" id="TIGR03527">
    <property type="entry name" value="selenium_YedF"/>
    <property type="match status" value="1"/>
</dbReference>
<dbReference type="RefSeq" id="WP_114002580.1">
    <property type="nucleotide sequence ID" value="NZ_PSQG01000021.1"/>
</dbReference>